<keyword evidence="3" id="KW-1185">Reference proteome</keyword>
<dbReference type="EnsemblMetazoa" id="MESCA001632-RA">
    <property type="protein sequence ID" value="MESCA001632-PA"/>
    <property type="gene ID" value="MESCA001632"/>
</dbReference>
<dbReference type="SUPFAM" id="SSF50182">
    <property type="entry name" value="Sm-like ribonucleoproteins"/>
    <property type="match status" value="1"/>
</dbReference>
<name>T1GE74_MEGSC</name>
<sequence length="144" mass="16525">MIIFPTVPIKSTPSSSQQRNLSKFMENVEGPFAMLRKCRESGNHAKIYIRNNKTIVGHTMGRIIAFDKHMNIILEDATETFKRRKFKYSEDKYVGESKDCSQRLLNLGITLPESKVKSVNRKNCIVSRYVGKVLIRCECIALII</sequence>
<dbReference type="EMBL" id="CAQQ02394591">
    <property type="status" value="NOT_ANNOTATED_CDS"/>
    <property type="molecule type" value="Genomic_DNA"/>
</dbReference>
<reference evidence="2" key="2">
    <citation type="submission" date="2015-06" db="UniProtKB">
        <authorList>
            <consortium name="EnsemblMetazoa"/>
        </authorList>
    </citation>
    <scope>IDENTIFICATION</scope>
</reference>
<dbReference type="InterPro" id="IPR001163">
    <property type="entry name" value="Sm_dom_euk/arc"/>
</dbReference>
<dbReference type="Pfam" id="PF01423">
    <property type="entry name" value="LSM"/>
    <property type="match status" value="1"/>
</dbReference>
<dbReference type="SMART" id="SM00651">
    <property type="entry name" value="Sm"/>
    <property type="match status" value="1"/>
</dbReference>
<dbReference type="GO" id="GO:0006398">
    <property type="term" value="P:mRNA 3'-end processing by stem-loop binding and cleavage"/>
    <property type="evidence" value="ECO:0007669"/>
    <property type="project" value="TreeGrafter"/>
</dbReference>
<dbReference type="HOGENOM" id="CLU_1798642_0_0_1"/>
<dbReference type="Proteomes" id="UP000015102">
    <property type="component" value="Unassembled WGS sequence"/>
</dbReference>
<dbReference type="STRING" id="36166.T1GE74"/>
<dbReference type="EMBL" id="CAQQ02394592">
    <property type="status" value="NOT_ANNOTATED_CDS"/>
    <property type="molecule type" value="Genomic_DNA"/>
</dbReference>
<dbReference type="PANTHER" id="PTHR21415">
    <property type="entry name" value="U7 SNRNA-ASSOCIATED SM-LIKE PROTEIN LSM11"/>
    <property type="match status" value="1"/>
</dbReference>
<protein>
    <recommendedName>
        <fullName evidence="1">Sm domain-containing protein</fullName>
    </recommendedName>
</protein>
<evidence type="ECO:0000313" key="3">
    <source>
        <dbReference type="Proteomes" id="UP000015102"/>
    </source>
</evidence>
<dbReference type="InterPro" id="IPR039267">
    <property type="entry name" value="Lsm11"/>
</dbReference>
<evidence type="ECO:0000259" key="1">
    <source>
        <dbReference type="SMART" id="SM00651"/>
    </source>
</evidence>
<dbReference type="AlphaFoldDB" id="T1GE74"/>
<proteinExistence type="predicted"/>
<dbReference type="GO" id="GO:0005683">
    <property type="term" value="C:U7 snRNP"/>
    <property type="evidence" value="ECO:0007669"/>
    <property type="project" value="TreeGrafter"/>
</dbReference>
<dbReference type="GO" id="GO:0071209">
    <property type="term" value="F:U7 snRNA binding"/>
    <property type="evidence" value="ECO:0007669"/>
    <property type="project" value="InterPro"/>
</dbReference>
<dbReference type="Gene3D" id="2.30.30.100">
    <property type="match status" value="1"/>
</dbReference>
<reference evidence="3" key="1">
    <citation type="submission" date="2013-02" db="EMBL/GenBank/DDBJ databases">
        <authorList>
            <person name="Hughes D."/>
        </authorList>
    </citation>
    <scope>NUCLEOTIDE SEQUENCE</scope>
    <source>
        <strain>Durham</strain>
        <strain evidence="3">NC isolate 2 -- Noor lab</strain>
    </source>
</reference>
<dbReference type="PANTHER" id="PTHR21415:SF1">
    <property type="entry name" value="U7 SNRNA-ASSOCIATED SM-LIKE PROTEIN LSM11"/>
    <property type="match status" value="1"/>
</dbReference>
<dbReference type="OMA" id="LIRCECI"/>
<organism evidence="2 3">
    <name type="scientific">Megaselia scalaris</name>
    <name type="common">Humpbacked fly</name>
    <name type="synonym">Phora scalaris</name>
    <dbReference type="NCBI Taxonomy" id="36166"/>
    <lineage>
        <taxon>Eukaryota</taxon>
        <taxon>Metazoa</taxon>
        <taxon>Ecdysozoa</taxon>
        <taxon>Arthropoda</taxon>
        <taxon>Hexapoda</taxon>
        <taxon>Insecta</taxon>
        <taxon>Pterygota</taxon>
        <taxon>Neoptera</taxon>
        <taxon>Endopterygota</taxon>
        <taxon>Diptera</taxon>
        <taxon>Brachycera</taxon>
        <taxon>Muscomorpha</taxon>
        <taxon>Platypezoidea</taxon>
        <taxon>Phoridae</taxon>
        <taxon>Megaseliini</taxon>
        <taxon>Megaselia</taxon>
    </lineage>
</organism>
<feature type="domain" description="Sm" evidence="1">
    <location>
        <begin position="33"/>
        <end position="144"/>
    </location>
</feature>
<accession>T1GE74</accession>
<dbReference type="InterPro" id="IPR010920">
    <property type="entry name" value="LSM_dom_sf"/>
</dbReference>
<evidence type="ECO:0000313" key="2">
    <source>
        <dbReference type="EnsemblMetazoa" id="MESCA001632-PA"/>
    </source>
</evidence>